<dbReference type="InterPro" id="IPR000340">
    <property type="entry name" value="Dual-sp_phosphatase_cat-dom"/>
</dbReference>
<dbReference type="KEGG" id="smo:SELMODRAFT_6245"/>
<feature type="domain" description="Tyrosine specific protein phosphatases" evidence="2">
    <location>
        <begin position="50"/>
        <end position="107"/>
    </location>
</feature>
<dbReference type="InParanoid" id="D8RTR0"/>
<dbReference type="eggNOG" id="KOG1716">
    <property type="taxonomic scope" value="Eukaryota"/>
</dbReference>
<evidence type="ECO:0000259" key="1">
    <source>
        <dbReference type="PROSITE" id="PS50054"/>
    </source>
</evidence>
<name>D8RTR0_SELML</name>
<dbReference type="PROSITE" id="PS50056">
    <property type="entry name" value="TYR_PHOSPHATASE_2"/>
    <property type="match status" value="1"/>
</dbReference>
<dbReference type="STRING" id="88036.D8RTR0"/>
<feature type="non-terminal residue" evidence="3">
    <location>
        <position position="114"/>
    </location>
</feature>
<dbReference type="GO" id="GO:0046328">
    <property type="term" value="P:regulation of JNK cascade"/>
    <property type="evidence" value="ECO:0000318"/>
    <property type="project" value="GO_Central"/>
</dbReference>
<gene>
    <name evidence="3" type="ORF">SELMODRAFT_6245</name>
</gene>
<dbReference type="PANTHER" id="PTHR46377">
    <property type="entry name" value="DUAL SPECIFICITY PROTEIN PHOSPHATASE 19"/>
    <property type="match status" value="1"/>
</dbReference>
<proteinExistence type="predicted"/>
<reference evidence="3 4" key="1">
    <citation type="journal article" date="2011" name="Science">
        <title>The Selaginella genome identifies genetic changes associated with the evolution of vascular plants.</title>
        <authorList>
            <person name="Banks J.A."/>
            <person name="Nishiyama T."/>
            <person name="Hasebe M."/>
            <person name="Bowman J.L."/>
            <person name="Gribskov M."/>
            <person name="dePamphilis C."/>
            <person name="Albert V.A."/>
            <person name="Aono N."/>
            <person name="Aoyama T."/>
            <person name="Ambrose B.A."/>
            <person name="Ashton N.W."/>
            <person name="Axtell M.J."/>
            <person name="Barker E."/>
            <person name="Barker M.S."/>
            <person name="Bennetzen J.L."/>
            <person name="Bonawitz N.D."/>
            <person name="Chapple C."/>
            <person name="Cheng C."/>
            <person name="Correa L.G."/>
            <person name="Dacre M."/>
            <person name="DeBarry J."/>
            <person name="Dreyer I."/>
            <person name="Elias M."/>
            <person name="Engstrom E.M."/>
            <person name="Estelle M."/>
            <person name="Feng L."/>
            <person name="Finet C."/>
            <person name="Floyd S.K."/>
            <person name="Frommer W.B."/>
            <person name="Fujita T."/>
            <person name="Gramzow L."/>
            <person name="Gutensohn M."/>
            <person name="Harholt J."/>
            <person name="Hattori M."/>
            <person name="Heyl A."/>
            <person name="Hirai T."/>
            <person name="Hiwatashi Y."/>
            <person name="Ishikawa M."/>
            <person name="Iwata M."/>
            <person name="Karol K.G."/>
            <person name="Koehler B."/>
            <person name="Kolukisaoglu U."/>
            <person name="Kubo M."/>
            <person name="Kurata T."/>
            <person name="Lalonde S."/>
            <person name="Li K."/>
            <person name="Li Y."/>
            <person name="Litt A."/>
            <person name="Lyons E."/>
            <person name="Manning G."/>
            <person name="Maruyama T."/>
            <person name="Michael T.P."/>
            <person name="Mikami K."/>
            <person name="Miyazaki S."/>
            <person name="Morinaga S."/>
            <person name="Murata T."/>
            <person name="Mueller-Roeber B."/>
            <person name="Nelson D.R."/>
            <person name="Obara M."/>
            <person name="Oguri Y."/>
            <person name="Olmstead R.G."/>
            <person name="Onodera N."/>
            <person name="Petersen B.L."/>
            <person name="Pils B."/>
            <person name="Prigge M."/>
            <person name="Rensing S.A."/>
            <person name="Riano-Pachon D.M."/>
            <person name="Roberts A.W."/>
            <person name="Sato Y."/>
            <person name="Scheller H.V."/>
            <person name="Schulz B."/>
            <person name="Schulz C."/>
            <person name="Shakirov E.V."/>
            <person name="Shibagaki N."/>
            <person name="Shinohara N."/>
            <person name="Shippen D.E."/>
            <person name="Soerensen I."/>
            <person name="Sotooka R."/>
            <person name="Sugimoto N."/>
            <person name="Sugita M."/>
            <person name="Sumikawa N."/>
            <person name="Tanurdzic M."/>
            <person name="Theissen G."/>
            <person name="Ulvskov P."/>
            <person name="Wakazuki S."/>
            <person name="Weng J.K."/>
            <person name="Willats W.W."/>
            <person name="Wipf D."/>
            <person name="Wolf P.G."/>
            <person name="Yang L."/>
            <person name="Zimmer A.D."/>
            <person name="Zhu Q."/>
            <person name="Mitros T."/>
            <person name="Hellsten U."/>
            <person name="Loque D."/>
            <person name="Otillar R."/>
            <person name="Salamov A."/>
            <person name="Schmutz J."/>
            <person name="Shapiro H."/>
            <person name="Lindquist E."/>
            <person name="Lucas S."/>
            <person name="Rokhsar D."/>
            <person name="Grigoriev I.V."/>
        </authorList>
    </citation>
    <scope>NUCLEOTIDE SEQUENCE [LARGE SCALE GENOMIC DNA]</scope>
</reference>
<feature type="domain" description="Tyrosine-protein phosphatase" evidence="1">
    <location>
        <begin position="1"/>
        <end position="114"/>
    </location>
</feature>
<dbReference type="GO" id="GO:0005737">
    <property type="term" value="C:cytoplasm"/>
    <property type="evidence" value="ECO:0000318"/>
    <property type="project" value="GO_Central"/>
</dbReference>
<evidence type="ECO:0000313" key="3">
    <source>
        <dbReference type="EMBL" id="EFJ24555.1"/>
    </source>
</evidence>
<dbReference type="AlphaFoldDB" id="D8RTR0"/>
<dbReference type="Proteomes" id="UP000001514">
    <property type="component" value="Unassembled WGS sequence"/>
</dbReference>
<dbReference type="PROSITE" id="PS50054">
    <property type="entry name" value="TYR_PHOSPHATASE_DUAL"/>
    <property type="match status" value="1"/>
</dbReference>
<sequence>TRIAQHGITHILSMVEVGGFDSTKFGIVRKEVAIDDVESENLLIHLEDCLEFIDNAIVVCKGVVLVHCRMGLSRSVSVIVAHLMRSEGLSFAKGLAEVEKVSPTAINHGFRKQL</sequence>
<dbReference type="PANTHER" id="PTHR46377:SF1">
    <property type="entry name" value="DUAL SPECIFICITY PROTEIN PHOSPHATASE 19"/>
    <property type="match status" value="1"/>
</dbReference>
<dbReference type="Gene3D" id="3.90.190.10">
    <property type="entry name" value="Protein tyrosine phosphatase superfamily"/>
    <property type="match status" value="1"/>
</dbReference>
<dbReference type="SMART" id="SM00195">
    <property type="entry name" value="DSPc"/>
    <property type="match status" value="1"/>
</dbReference>
<dbReference type="InterPro" id="IPR020422">
    <property type="entry name" value="TYR_PHOSPHATASE_DUAL_dom"/>
</dbReference>
<keyword evidence="4" id="KW-1185">Reference proteome</keyword>
<dbReference type="Pfam" id="PF00782">
    <property type="entry name" value="DSPc"/>
    <property type="match status" value="1"/>
</dbReference>
<dbReference type="OrthoDB" id="10252009at2759"/>
<feature type="non-terminal residue" evidence="3">
    <location>
        <position position="1"/>
    </location>
</feature>
<evidence type="ECO:0008006" key="5">
    <source>
        <dbReference type="Google" id="ProtNLM"/>
    </source>
</evidence>
<dbReference type="EMBL" id="GL377589">
    <property type="protein sequence ID" value="EFJ24555.1"/>
    <property type="molecule type" value="Genomic_DNA"/>
</dbReference>
<dbReference type="InterPro" id="IPR029021">
    <property type="entry name" value="Prot-tyrosine_phosphatase-like"/>
</dbReference>
<organism evidence="4">
    <name type="scientific">Selaginella moellendorffii</name>
    <name type="common">Spikemoss</name>
    <dbReference type="NCBI Taxonomy" id="88036"/>
    <lineage>
        <taxon>Eukaryota</taxon>
        <taxon>Viridiplantae</taxon>
        <taxon>Streptophyta</taxon>
        <taxon>Embryophyta</taxon>
        <taxon>Tracheophyta</taxon>
        <taxon>Lycopodiopsida</taxon>
        <taxon>Selaginellales</taxon>
        <taxon>Selaginellaceae</taxon>
        <taxon>Selaginella</taxon>
    </lineage>
</organism>
<dbReference type="InterPro" id="IPR000387">
    <property type="entry name" value="Tyr_Pase_dom"/>
</dbReference>
<evidence type="ECO:0000259" key="2">
    <source>
        <dbReference type="PROSITE" id="PS50056"/>
    </source>
</evidence>
<dbReference type="GO" id="GO:0008579">
    <property type="term" value="F:JUN kinase phosphatase activity"/>
    <property type="evidence" value="ECO:0000318"/>
    <property type="project" value="GO_Central"/>
</dbReference>
<dbReference type="Gramene" id="EFJ24555">
    <property type="protein sequence ID" value="EFJ24555"/>
    <property type="gene ID" value="SELMODRAFT_6245"/>
</dbReference>
<dbReference type="HOGENOM" id="CLU_027074_11_9_1"/>
<dbReference type="SUPFAM" id="SSF52799">
    <property type="entry name" value="(Phosphotyrosine protein) phosphatases II"/>
    <property type="match status" value="1"/>
</dbReference>
<evidence type="ECO:0000313" key="4">
    <source>
        <dbReference type="Proteomes" id="UP000001514"/>
    </source>
</evidence>
<protein>
    <recommendedName>
        <fullName evidence="5">Protein-serine/threonine phosphatase</fullName>
    </recommendedName>
</protein>
<accession>D8RTR0</accession>